<dbReference type="SMART" id="SM00100">
    <property type="entry name" value="cNMP"/>
    <property type="match status" value="3"/>
</dbReference>
<evidence type="ECO:0000313" key="5">
    <source>
        <dbReference type="Proteomes" id="UP001165122"/>
    </source>
</evidence>
<dbReference type="PANTHER" id="PTHR24567">
    <property type="entry name" value="CRP FAMILY TRANSCRIPTIONAL REGULATORY PROTEIN"/>
    <property type="match status" value="1"/>
</dbReference>
<dbReference type="Proteomes" id="UP001165122">
    <property type="component" value="Unassembled WGS sequence"/>
</dbReference>
<dbReference type="CDD" id="cd00038">
    <property type="entry name" value="CAP_ED"/>
    <property type="match status" value="3"/>
</dbReference>
<dbReference type="GO" id="GO:0003700">
    <property type="term" value="F:DNA-binding transcription factor activity"/>
    <property type="evidence" value="ECO:0007669"/>
    <property type="project" value="TreeGrafter"/>
</dbReference>
<dbReference type="InterPro" id="IPR014710">
    <property type="entry name" value="RmlC-like_jellyroll"/>
</dbReference>
<feature type="domain" description="Cyclic nucleotide-binding" evidence="3">
    <location>
        <begin position="22"/>
        <end position="142"/>
    </location>
</feature>
<dbReference type="InterPro" id="IPR050397">
    <property type="entry name" value="Env_Response_Regulators"/>
</dbReference>
<evidence type="ECO:0000256" key="1">
    <source>
        <dbReference type="SAM" id="Coils"/>
    </source>
</evidence>
<sequence>MGAGASIGAQSDIITWISRIPCFATLTPSHLQSLATKVEVLNFSKGERLINEGQVGSLFGILVQGTLQISARGPNGTEVVLCNQDRGFYFGEAAIIGNTTTTASITAVDDCTIYALKSARLQSLTVEMPEVKESLLQTVSYRLKQNLLAIPFFAQLKKILENKKTFKVLGAFDLLSTLFELENLGNKQTLFKEGDSADKFYVICEGCIRISCHDADGNDFMLGMLKKNDVFGEIGLIEHTKRTATARSFEPSLLLSITKEKFDKLFEVFPEFRAVMEPVLAHRTAVTLKRFAVFDKLSKDKLELLGGLMTFVDFEPGETIQKEGAFDASLYIVVSGTVHALTKHKSTGKEMKLSEVEEGQVMGEIALLGGIPRSATLRAITPCQCLQLRAEHYRRFISLCPEVMDSLIATARSRRKRSIEVDAEASLIIPDIDSDVENKLYLYSLMRNKDGEEAVVMEETMTPTKNVSTREELEAANEHLMSLNDSKRMRVAELKEKIRNLTEQLDPTKVDVKNAKVAGYDGKGGRGEEKINVDPASPSAKGGFDPRLERRNSWTSNTAVAQYREDIIRILDDTFEQKAKNSLDNKKKGDARARAASSGLGGDRRGRQQTETINLDMDGGVVPRGDSPTAKLGKQIEAFSAAASNRQILEEGKEGADTDSANPTETNLLSSRKSSRSSRGSFSGEQ</sequence>
<keyword evidence="5" id="KW-1185">Reference proteome</keyword>
<gene>
    <name evidence="4" type="ORF">TrLO_g2435</name>
</gene>
<comment type="caution">
    <text evidence="4">The sequence shown here is derived from an EMBL/GenBank/DDBJ whole genome shotgun (WGS) entry which is preliminary data.</text>
</comment>
<feature type="compositionally biased region" description="Basic and acidic residues" evidence="2">
    <location>
        <begin position="523"/>
        <end position="532"/>
    </location>
</feature>
<name>A0A9W7FLX5_9STRA</name>
<dbReference type="EMBL" id="BRXW01000213">
    <property type="protein sequence ID" value="GMI14430.1"/>
    <property type="molecule type" value="Genomic_DNA"/>
</dbReference>
<evidence type="ECO:0000256" key="2">
    <source>
        <dbReference type="SAM" id="MobiDB-lite"/>
    </source>
</evidence>
<evidence type="ECO:0000313" key="4">
    <source>
        <dbReference type="EMBL" id="GMI14430.1"/>
    </source>
</evidence>
<dbReference type="InterPro" id="IPR018488">
    <property type="entry name" value="cNMP-bd_CS"/>
</dbReference>
<dbReference type="Gene3D" id="2.60.120.10">
    <property type="entry name" value="Jelly Rolls"/>
    <property type="match status" value="3"/>
</dbReference>
<dbReference type="OrthoDB" id="421226at2759"/>
<feature type="domain" description="Cyclic nucleotide-binding" evidence="3">
    <location>
        <begin position="293"/>
        <end position="414"/>
    </location>
</feature>
<dbReference type="GO" id="GO:0005829">
    <property type="term" value="C:cytosol"/>
    <property type="evidence" value="ECO:0007669"/>
    <property type="project" value="TreeGrafter"/>
</dbReference>
<dbReference type="PROSITE" id="PS50042">
    <property type="entry name" value="CNMP_BINDING_3"/>
    <property type="match status" value="3"/>
</dbReference>
<feature type="domain" description="Cyclic nucleotide-binding" evidence="3">
    <location>
        <begin position="156"/>
        <end position="266"/>
    </location>
</feature>
<dbReference type="SUPFAM" id="SSF51206">
    <property type="entry name" value="cAMP-binding domain-like"/>
    <property type="match status" value="3"/>
</dbReference>
<feature type="compositionally biased region" description="Polar residues" evidence="2">
    <location>
        <begin position="659"/>
        <end position="669"/>
    </location>
</feature>
<protein>
    <recommendedName>
        <fullName evidence="3">Cyclic nucleotide-binding domain-containing protein</fullName>
    </recommendedName>
</protein>
<dbReference type="InterPro" id="IPR000595">
    <property type="entry name" value="cNMP-bd_dom"/>
</dbReference>
<feature type="compositionally biased region" description="Low complexity" evidence="2">
    <location>
        <begin position="677"/>
        <end position="686"/>
    </location>
</feature>
<organism evidence="4 5">
    <name type="scientific">Triparma laevis f. longispina</name>
    <dbReference type="NCBI Taxonomy" id="1714387"/>
    <lineage>
        <taxon>Eukaryota</taxon>
        <taxon>Sar</taxon>
        <taxon>Stramenopiles</taxon>
        <taxon>Ochrophyta</taxon>
        <taxon>Bolidophyceae</taxon>
        <taxon>Parmales</taxon>
        <taxon>Triparmaceae</taxon>
        <taxon>Triparma</taxon>
    </lineage>
</organism>
<dbReference type="AlphaFoldDB" id="A0A9W7FLX5"/>
<feature type="region of interest" description="Disordered" evidence="2">
    <location>
        <begin position="582"/>
        <end position="686"/>
    </location>
</feature>
<proteinExistence type="predicted"/>
<feature type="compositionally biased region" description="Basic and acidic residues" evidence="2">
    <location>
        <begin position="582"/>
        <end position="593"/>
    </location>
</feature>
<dbReference type="PANTHER" id="PTHR24567:SF74">
    <property type="entry name" value="HTH-TYPE TRANSCRIPTIONAL REGULATOR ARCR"/>
    <property type="match status" value="1"/>
</dbReference>
<dbReference type="InterPro" id="IPR018490">
    <property type="entry name" value="cNMP-bd_dom_sf"/>
</dbReference>
<feature type="coiled-coil region" evidence="1">
    <location>
        <begin position="484"/>
        <end position="511"/>
    </location>
</feature>
<feature type="region of interest" description="Disordered" evidence="2">
    <location>
        <begin position="521"/>
        <end position="549"/>
    </location>
</feature>
<reference evidence="5" key="1">
    <citation type="journal article" date="2023" name="Commun. Biol.">
        <title>Genome analysis of Parmales, the sister group of diatoms, reveals the evolutionary specialization of diatoms from phago-mixotrophs to photoautotrophs.</title>
        <authorList>
            <person name="Ban H."/>
            <person name="Sato S."/>
            <person name="Yoshikawa S."/>
            <person name="Yamada K."/>
            <person name="Nakamura Y."/>
            <person name="Ichinomiya M."/>
            <person name="Sato N."/>
            <person name="Blanc-Mathieu R."/>
            <person name="Endo H."/>
            <person name="Kuwata A."/>
            <person name="Ogata H."/>
        </authorList>
    </citation>
    <scope>NUCLEOTIDE SEQUENCE [LARGE SCALE GENOMIC DNA]</scope>
    <source>
        <strain evidence="5">NIES 3700</strain>
    </source>
</reference>
<dbReference type="PROSITE" id="PS00889">
    <property type="entry name" value="CNMP_BINDING_2"/>
    <property type="match status" value="2"/>
</dbReference>
<accession>A0A9W7FLX5</accession>
<keyword evidence="1" id="KW-0175">Coiled coil</keyword>
<evidence type="ECO:0000259" key="3">
    <source>
        <dbReference type="PROSITE" id="PS50042"/>
    </source>
</evidence>
<dbReference type="Pfam" id="PF00027">
    <property type="entry name" value="cNMP_binding"/>
    <property type="match status" value="3"/>
</dbReference>